<sequence>MLSLIQPFAVGLPATAASIPLVTFDGAAATTFTFTELNDPVMGGKSIGTWSQAGSFGTFDGKVVDVPSLSAPGFIKASADGSFPDASAAASGSLVLRVRTSTPDYAGFRVSFASGTLSPAYACSGGGSIPLSRGCFKAKFSVPAGADFTDVTIPFAAFSDKWSPATGEQTTTCAEEADVCPSASKLSAIKRVEVWAEGALGAAHLELLSIRATYDARSLAASTAGFLRAAALDGDSAVESDECPTVEPAAQFNLTEYVTGGKWYIQQQMAVLYLPKSQNYCVTADYSFTDASRSRVHVANYANEGGVNGKVYDSDKQVGILGGICGDLDDPSEPSKLSVGPCNLPSWIPGARGPYWILAAGPSADNYEYALISGGQPTHKAAGGCRTGTGINDSGLWIFTRKAERDDAVVAKLRDVAAQKGFDISVLNDVQQDGCLYKPA</sequence>
<dbReference type="SUPFAM" id="SSF50814">
    <property type="entry name" value="Lipocalins"/>
    <property type="match status" value="1"/>
</dbReference>
<evidence type="ECO:0000313" key="1">
    <source>
        <dbReference type="EMBL" id="CAE2197177.1"/>
    </source>
</evidence>
<dbReference type="InterPro" id="IPR012674">
    <property type="entry name" value="Calycin"/>
</dbReference>
<proteinExistence type="predicted"/>
<reference evidence="1" key="1">
    <citation type="submission" date="2021-01" db="EMBL/GenBank/DDBJ databases">
        <authorList>
            <person name="Corre E."/>
            <person name="Pelletier E."/>
            <person name="Niang G."/>
            <person name="Scheremetjew M."/>
            <person name="Finn R."/>
            <person name="Kale V."/>
            <person name="Holt S."/>
            <person name="Cochrane G."/>
            <person name="Meng A."/>
            <person name="Brown T."/>
            <person name="Cohen L."/>
        </authorList>
    </citation>
    <scope>NUCLEOTIDE SEQUENCE</scope>
    <source>
        <strain evidence="1">UIO037</strain>
    </source>
</reference>
<dbReference type="Gene3D" id="2.40.128.20">
    <property type="match status" value="1"/>
</dbReference>
<gene>
    <name evidence="1" type="ORF">CPOL0286_LOCUS2531</name>
</gene>
<dbReference type="PANTHER" id="PTHR10612:SF34">
    <property type="entry name" value="APOLIPOPROTEIN D"/>
    <property type="match status" value="1"/>
</dbReference>
<dbReference type="AlphaFoldDB" id="A0A7S4M312"/>
<evidence type="ECO:0008006" key="2">
    <source>
        <dbReference type="Google" id="ProtNLM"/>
    </source>
</evidence>
<name>A0A7S4M312_9EUKA</name>
<accession>A0A7S4M312</accession>
<dbReference type="PANTHER" id="PTHR10612">
    <property type="entry name" value="APOLIPOPROTEIN D"/>
    <property type="match status" value="1"/>
</dbReference>
<dbReference type="EMBL" id="HBKO01005235">
    <property type="protein sequence ID" value="CAE2197177.1"/>
    <property type="molecule type" value="Transcribed_RNA"/>
</dbReference>
<protein>
    <recommendedName>
        <fullName evidence="2">Lipocalin/cytosolic fatty-acid binding domain-containing protein</fullName>
    </recommendedName>
</protein>
<organism evidence="1">
    <name type="scientific">Prymnesium polylepis</name>
    <dbReference type="NCBI Taxonomy" id="72548"/>
    <lineage>
        <taxon>Eukaryota</taxon>
        <taxon>Haptista</taxon>
        <taxon>Haptophyta</taxon>
        <taxon>Prymnesiophyceae</taxon>
        <taxon>Prymnesiales</taxon>
        <taxon>Prymnesiaceae</taxon>
        <taxon>Prymnesium</taxon>
    </lineage>
</organism>